<keyword evidence="3" id="KW-0804">Transcription</keyword>
<reference evidence="6" key="1">
    <citation type="submission" date="2022-12" db="EMBL/GenBank/DDBJ databases">
        <title>Paracoccus sp. EF6 isolated from a lake water.</title>
        <authorList>
            <person name="Liu H."/>
        </authorList>
    </citation>
    <scope>NUCLEOTIDE SEQUENCE</scope>
    <source>
        <strain evidence="6">EF6</strain>
    </source>
</reference>
<organism evidence="6 7">
    <name type="scientific">Paracoccus benzoatiresistens</name>
    <dbReference type="NCBI Taxonomy" id="2997341"/>
    <lineage>
        <taxon>Bacteria</taxon>
        <taxon>Pseudomonadati</taxon>
        <taxon>Pseudomonadota</taxon>
        <taxon>Alphaproteobacteria</taxon>
        <taxon>Rhodobacterales</taxon>
        <taxon>Paracoccaceae</taxon>
        <taxon>Paracoccus</taxon>
    </lineage>
</organism>
<dbReference type="InterPro" id="IPR018490">
    <property type="entry name" value="cNMP-bd_dom_sf"/>
</dbReference>
<dbReference type="CDD" id="cd00038">
    <property type="entry name" value="CAP_ED"/>
    <property type="match status" value="1"/>
</dbReference>
<dbReference type="Pfam" id="PF13545">
    <property type="entry name" value="HTH_Crp_2"/>
    <property type="match status" value="1"/>
</dbReference>
<dbReference type="Pfam" id="PF00027">
    <property type="entry name" value="cNMP_binding"/>
    <property type="match status" value="1"/>
</dbReference>
<dbReference type="SMART" id="SM00100">
    <property type="entry name" value="cNMP"/>
    <property type="match status" value="1"/>
</dbReference>
<keyword evidence="2" id="KW-0238">DNA-binding</keyword>
<dbReference type="SUPFAM" id="SSF46785">
    <property type="entry name" value="Winged helix' DNA-binding domain"/>
    <property type="match status" value="1"/>
</dbReference>
<dbReference type="PROSITE" id="PS51063">
    <property type="entry name" value="HTH_CRP_2"/>
    <property type="match status" value="1"/>
</dbReference>
<dbReference type="InterPro" id="IPR014710">
    <property type="entry name" value="RmlC-like_jellyroll"/>
</dbReference>
<keyword evidence="1" id="KW-0805">Transcription regulation</keyword>
<evidence type="ECO:0000256" key="3">
    <source>
        <dbReference type="ARBA" id="ARBA00023163"/>
    </source>
</evidence>
<dbReference type="PROSITE" id="PS50042">
    <property type="entry name" value="CNMP_BINDING_3"/>
    <property type="match status" value="1"/>
</dbReference>
<name>A0ABT4J2L4_9RHOB</name>
<comment type="caution">
    <text evidence="6">The sequence shown here is derived from an EMBL/GenBank/DDBJ whole genome shotgun (WGS) entry which is preliminary data.</text>
</comment>
<feature type="domain" description="HTH crp-type" evidence="5">
    <location>
        <begin position="148"/>
        <end position="213"/>
    </location>
</feature>
<dbReference type="RefSeq" id="WP_268941332.1">
    <property type="nucleotide sequence ID" value="NZ_JAPTYD010000006.1"/>
</dbReference>
<evidence type="ECO:0000256" key="2">
    <source>
        <dbReference type="ARBA" id="ARBA00023125"/>
    </source>
</evidence>
<dbReference type="InterPro" id="IPR036388">
    <property type="entry name" value="WH-like_DNA-bd_sf"/>
</dbReference>
<keyword evidence="7" id="KW-1185">Reference proteome</keyword>
<evidence type="ECO:0000259" key="4">
    <source>
        <dbReference type="PROSITE" id="PS50042"/>
    </source>
</evidence>
<protein>
    <submittedName>
        <fullName evidence="6">Crp/Fnr family transcriptional regulator</fullName>
    </submittedName>
</protein>
<dbReference type="EMBL" id="JAPTYD010000006">
    <property type="protein sequence ID" value="MCZ0961335.1"/>
    <property type="molecule type" value="Genomic_DNA"/>
</dbReference>
<gene>
    <name evidence="6" type="ORF">OU682_06860</name>
</gene>
<dbReference type="Gene3D" id="2.60.120.10">
    <property type="entry name" value="Jelly Rolls"/>
    <property type="match status" value="1"/>
</dbReference>
<accession>A0ABT4J2L4</accession>
<dbReference type="InterPro" id="IPR036390">
    <property type="entry name" value="WH_DNA-bd_sf"/>
</dbReference>
<feature type="domain" description="Cyclic nucleotide-binding" evidence="4">
    <location>
        <begin position="15"/>
        <end position="107"/>
    </location>
</feature>
<sequence>MTDPADYAHLFDAPILSGLTQDQKHALLASCTPRVLKTPTHILRQGELTDGSYFIASGRVEVGYVDASGNQVIVHLATPGEMVGEVEALSGRPCACSCLTMADTTVLFCPAKALYAHVPSKILIPNLCTLLHDRLMRENRNRTADHYYNAGQRIRLYLRQLTSDSDNAVRISQSQLGVVIGCSRQTVNKMLGELRDAGIIELGRNAVRVLDRERLADGAPAME</sequence>
<evidence type="ECO:0000313" key="6">
    <source>
        <dbReference type="EMBL" id="MCZ0961335.1"/>
    </source>
</evidence>
<dbReference type="InterPro" id="IPR000595">
    <property type="entry name" value="cNMP-bd_dom"/>
</dbReference>
<dbReference type="SMART" id="SM00419">
    <property type="entry name" value="HTH_CRP"/>
    <property type="match status" value="1"/>
</dbReference>
<proteinExistence type="predicted"/>
<evidence type="ECO:0000259" key="5">
    <source>
        <dbReference type="PROSITE" id="PS51063"/>
    </source>
</evidence>
<dbReference type="Gene3D" id="1.10.10.10">
    <property type="entry name" value="Winged helix-like DNA-binding domain superfamily/Winged helix DNA-binding domain"/>
    <property type="match status" value="1"/>
</dbReference>
<dbReference type="InterPro" id="IPR012318">
    <property type="entry name" value="HTH_CRP"/>
</dbReference>
<dbReference type="PANTHER" id="PTHR24567:SF74">
    <property type="entry name" value="HTH-TYPE TRANSCRIPTIONAL REGULATOR ARCR"/>
    <property type="match status" value="1"/>
</dbReference>
<dbReference type="InterPro" id="IPR050397">
    <property type="entry name" value="Env_Response_Regulators"/>
</dbReference>
<evidence type="ECO:0000256" key="1">
    <source>
        <dbReference type="ARBA" id="ARBA00023015"/>
    </source>
</evidence>
<dbReference type="PANTHER" id="PTHR24567">
    <property type="entry name" value="CRP FAMILY TRANSCRIPTIONAL REGULATORY PROTEIN"/>
    <property type="match status" value="1"/>
</dbReference>
<dbReference type="SUPFAM" id="SSF51206">
    <property type="entry name" value="cAMP-binding domain-like"/>
    <property type="match status" value="1"/>
</dbReference>
<evidence type="ECO:0000313" key="7">
    <source>
        <dbReference type="Proteomes" id="UP001149822"/>
    </source>
</evidence>
<dbReference type="Proteomes" id="UP001149822">
    <property type="component" value="Unassembled WGS sequence"/>
</dbReference>